<evidence type="ECO:0000256" key="5">
    <source>
        <dbReference type="ARBA" id="ARBA00038253"/>
    </source>
</evidence>
<dbReference type="STRING" id="478744.SAMN05444359_11180"/>
<dbReference type="SUPFAM" id="SSF46894">
    <property type="entry name" value="C-terminal effector domain of the bipartite response regulators"/>
    <property type="match status" value="1"/>
</dbReference>
<keyword evidence="6" id="KW-0812">Transmembrane</keyword>
<keyword evidence="4" id="KW-0802">TPR repeat</keyword>
<evidence type="ECO:0000256" key="6">
    <source>
        <dbReference type="SAM" id="Phobius"/>
    </source>
</evidence>
<accession>A0A1H9GRQ8</accession>
<dbReference type="InParanoid" id="A0A1H9GRQ8"/>
<sequence length="622" mass="70803">MRSGLILLLLLWSVTNLSGQDQEVMDSLRTDLELHAVGDSLRFNTLSQLWLTTLNNDLLSSVGFARQIIREAKITKNDEWTAVGNRVLGINLDYMGESDSALYYYTLARPYYRQTDNLLQSGVLLFNTAIIHQGAGRYDSAKHYLLLADSCFTNPKHLRQRSAVNKLTATIAREQGDEAEAVKYASSAFELAREAGDSARMADAEQEIAFAYQALNDYGTSAEYFLRSLKYYERTHDYYFATVSLINLATCYQAIGDFENAIQYGERGLTYIENGGMGDLEIDIRNILGNVYWSVGDHTKAEDQFVRAEKLLRKEEDRRLRGEVLTYLSGVQLNLNNLVEARRNGLEAIEIVTEQGRLELAHKGYGQLAIISRKRGDYEKAYDYMVLRQGFQDSLYRKEQSDKLAELTLLFEKEKKDRLISEQKSQLALLESQAEVDRLQKTALGVGLAALLFLLFAGGYSYQQRGKRQQLEKDQLAIKVKNQQKELSTHALQMAQKGQLLDQLGEELQQIRGERPDDRKKLDGMLRELNSEERIDTDWTNFRTYFQGVHGDFEERLKLAANASLSPRELRLAALIKMQLNNQEVGSILSVTQDSLYKAKYRLRKKLPAAGEGELDGYIRSL</sequence>
<evidence type="ECO:0000256" key="1">
    <source>
        <dbReference type="ARBA" id="ARBA00004496"/>
    </source>
</evidence>
<organism evidence="8 9">
    <name type="scientific">Neolewinella agarilytica</name>
    <dbReference type="NCBI Taxonomy" id="478744"/>
    <lineage>
        <taxon>Bacteria</taxon>
        <taxon>Pseudomonadati</taxon>
        <taxon>Bacteroidota</taxon>
        <taxon>Saprospiria</taxon>
        <taxon>Saprospirales</taxon>
        <taxon>Lewinellaceae</taxon>
        <taxon>Neolewinella</taxon>
    </lineage>
</organism>
<keyword evidence="3" id="KW-0677">Repeat</keyword>
<dbReference type="PANTHER" id="PTHR46630:SF1">
    <property type="entry name" value="TETRATRICOPEPTIDE REPEAT PROTEIN 29"/>
    <property type="match status" value="1"/>
</dbReference>
<protein>
    <submittedName>
        <fullName evidence="8">Tetratricopeptide repeat-containing protein</fullName>
    </submittedName>
</protein>
<keyword evidence="2" id="KW-0963">Cytoplasm</keyword>
<evidence type="ECO:0000313" key="9">
    <source>
        <dbReference type="Proteomes" id="UP000199021"/>
    </source>
</evidence>
<feature type="transmembrane region" description="Helical" evidence="6">
    <location>
        <begin position="443"/>
        <end position="462"/>
    </location>
</feature>
<dbReference type="PANTHER" id="PTHR46630">
    <property type="entry name" value="TETRATRICOPEPTIDE REPEAT PROTEIN 29"/>
    <property type="match status" value="1"/>
</dbReference>
<keyword evidence="7" id="KW-0732">Signal</keyword>
<dbReference type="GO" id="GO:0003677">
    <property type="term" value="F:DNA binding"/>
    <property type="evidence" value="ECO:0007669"/>
    <property type="project" value="InterPro"/>
</dbReference>
<dbReference type="SMART" id="SM00028">
    <property type="entry name" value="TPR"/>
    <property type="match status" value="5"/>
</dbReference>
<dbReference type="RefSeq" id="WP_090168430.1">
    <property type="nucleotide sequence ID" value="NZ_FOFB01000011.1"/>
</dbReference>
<dbReference type="EMBL" id="FOFB01000011">
    <property type="protein sequence ID" value="SEQ52765.1"/>
    <property type="molecule type" value="Genomic_DNA"/>
</dbReference>
<dbReference type="Proteomes" id="UP000199021">
    <property type="component" value="Unassembled WGS sequence"/>
</dbReference>
<dbReference type="SUPFAM" id="SSF48452">
    <property type="entry name" value="TPR-like"/>
    <property type="match status" value="2"/>
</dbReference>
<dbReference type="InterPro" id="IPR051476">
    <property type="entry name" value="Bac_ResReg_Asp_Phosphatase"/>
</dbReference>
<dbReference type="InterPro" id="IPR011990">
    <property type="entry name" value="TPR-like_helical_dom_sf"/>
</dbReference>
<evidence type="ECO:0000313" key="8">
    <source>
        <dbReference type="EMBL" id="SEQ52765.1"/>
    </source>
</evidence>
<dbReference type="GO" id="GO:0005737">
    <property type="term" value="C:cytoplasm"/>
    <property type="evidence" value="ECO:0007669"/>
    <property type="project" value="UniProtKB-SubCell"/>
</dbReference>
<keyword evidence="9" id="KW-1185">Reference proteome</keyword>
<dbReference type="AlphaFoldDB" id="A0A1H9GRQ8"/>
<feature type="signal peptide" evidence="7">
    <location>
        <begin position="1"/>
        <end position="19"/>
    </location>
</feature>
<evidence type="ECO:0000256" key="3">
    <source>
        <dbReference type="ARBA" id="ARBA00022737"/>
    </source>
</evidence>
<evidence type="ECO:0000256" key="4">
    <source>
        <dbReference type="ARBA" id="ARBA00022803"/>
    </source>
</evidence>
<dbReference type="InterPro" id="IPR019734">
    <property type="entry name" value="TPR_rpt"/>
</dbReference>
<dbReference type="InterPro" id="IPR016032">
    <property type="entry name" value="Sig_transdc_resp-reg_C-effctor"/>
</dbReference>
<proteinExistence type="inferred from homology"/>
<feature type="chain" id="PRO_5011474728" evidence="7">
    <location>
        <begin position="20"/>
        <end position="622"/>
    </location>
</feature>
<dbReference type="OrthoDB" id="1090267at2"/>
<keyword evidence="6" id="KW-1133">Transmembrane helix</keyword>
<dbReference type="GO" id="GO:0006355">
    <property type="term" value="P:regulation of DNA-templated transcription"/>
    <property type="evidence" value="ECO:0007669"/>
    <property type="project" value="InterPro"/>
</dbReference>
<evidence type="ECO:0000256" key="2">
    <source>
        <dbReference type="ARBA" id="ARBA00022490"/>
    </source>
</evidence>
<comment type="subcellular location">
    <subcellularLocation>
        <location evidence="1">Cytoplasm</location>
    </subcellularLocation>
</comment>
<name>A0A1H9GRQ8_9BACT</name>
<dbReference type="Pfam" id="PF13424">
    <property type="entry name" value="TPR_12"/>
    <property type="match status" value="1"/>
</dbReference>
<reference evidence="9" key="1">
    <citation type="submission" date="2016-10" db="EMBL/GenBank/DDBJ databases">
        <authorList>
            <person name="Varghese N."/>
            <person name="Submissions S."/>
        </authorList>
    </citation>
    <scope>NUCLEOTIDE SEQUENCE [LARGE SCALE GENOMIC DNA]</scope>
    <source>
        <strain evidence="9">DSM 24740</strain>
    </source>
</reference>
<gene>
    <name evidence="8" type="ORF">SAMN05444359_11180</name>
</gene>
<evidence type="ECO:0000256" key="7">
    <source>
        <dbReference type="SAM" id="SignalP"/>
    </source>
</evidence>
<keyword evidence="6" id="KW-0472">Membrane</keyword>
<dbReference type="Gene3D" id="1.25.40.10">
    <property type="entry name" value="Tetratricopeptide repeat domain"/>
    <property type="match status" value="3"/>
</dbReference>
<comment type="similarity">
    <text evidence="5">Belongs to the Rap family.</text>
</comment>